<dbReference type="InParanoid" id="A0A1Y2G661"/>
<dbReference type="HAMAP" id="MF_01974">
    <property type="entry name" value="MetAP_1"/>
    <property type="match status" value="1"/>
</dbReference>
<comment type="cofactor">
    <cofactor evidence="9">
        <name>Zn(2+)</name>
        <dbReference type="ChEBI" id="CHEBI:29105"/>
    </cofactor>
    <cofactor evidence="9">
        <name>Co(2+)</name>
        <dbReference type="ChEBI" id="CHEBI:48828"/>
    </cofactor>
    <cofactor evidence="9">
        <name>Mn(2+)</name>
        <dbReference type="ChEBI" id="CHEBI:29035"/>
    </cofactor>
    <cofactor evidence="9">
        <name>Fe(2+)</name>
        <dbReference type="ChEBI" id="CHEBI:29033"/>
    </cofactor>
    <text evidence="9">Binds 2 divalent metal cations per subunit. Has a high-affinity and a low affinity metal-binding site. The true nature of the physiological cofactor is under debate. The enzyme is active with zinc, cobalt, manganese or divalent iron ions. Has high activity with zinc; zinc cofactor is transferred into the active site region by the ZNG1 zinc chaperone.</text>
</comment>
<dbReference type="FunCoup" id="A0A1Y2G661">
    <property type="interactions" value="711"/>
</dbReference>
<gene>
    <name evidence="13" type="ORF">BCR41DRAFT_364715</name>
</gene>
<organism evidence="13 14">
    <name type="scientific">Lobosporangium transversale</name>
    <dbReference type="NCBI Taxonomy" id="64571"/>
    <lineage>
        <taxon>Eukaryota</taxon>
        <taxon>Fungi</taxon>
        <taxon>Fungi incertae sedis</taxon>
        <taxon>Mucoromycota</taxon>
        <taxon>Mortierellomycotina</taxon>
        <taxon>Mortierellomycetes</taxon>
        <taxon>Mortierellales</taxon>
        <taxon>Mortierellaceae</taxon>
        <taxon>Lobosporangium</taxon>
    </lineage>
</organism>
<dbReference type="InterPro" id="IPR002467">
    <property type="entry name" value="Pept_M24A_MAP1"/>
</dbReference>
<evidence type="ECO:0000256" key="4">
    <source>
        <dbReference type="ARBA" id="ARBA00022670"/>
    </source>
</evidence>
<comment type="caution">
    <text evidence="13">The sequence shown here is derived from an EMBL/GenBank/DDBJ whole genome shotgun (WGS) entry which is preliminary data.</text>
</comment>
<dbReference type="GO" id="GO:0004239">
    <property type="term" value="F:initiator methionyl aminopeptidase activity"/>
    <property type="evidence" value="ECO:0007669"/>
    <property type="project" value="UniProtKB-UniRule"/>
</dbReference>
<dbReference type="STRING" id="64571.A0A1Y2G661"/>
<evidence type="ECO:0000256" key="2">
    <source>
        <dbReference type="ARBA" id="ARBA00022438"/>
    </source>
</evidence>
<dbReference type="FunFam" id="3.90.230.10:FF:000010">
    <property type="entry name" value="Methionine aminopeptidase"/>
    <property type="match status" value="1"/>
</dbReference>
<feature type="binding site" evidence="9">
    <location>
        <position position="349"/>
    </location>
    <ligand>
        <name>Zn(2+)</name>
        <dbReference type="ChEBI" id="CHEBI:29105"/>
        <label>3</label>
    </ligand>
</feature>
<evidence type="ECO:0000313" key="14">
    <source>
        <dbReference type="Proteomes" id="UP000193648"/>
    </source>
</evidence>
<evidence type="ECO:0000256" key="10">
    <source>
        <dbReference type="PROSITE-ProRule" id="PRU01357"/>
    </source>
</evidence>
<dbReference type="PRINTS" id="PR00599">
    <property type="entry name" value="MAPEPTIDASE"/>
</dbReference>
<dbReference type="PANTHER" id="PTHR43330">
    <property type="entry name" value="METHIONINE AMINOPEPTIDASE"/>
    <property type="match status" value="1"/>
</dbReference>
<feature type="binding site" evidence="9">
    <location>
        <position position="292"/>
    </location>
    <ligand>
        <name>a protein</name>
        <dbReference type="ChEBI" id="CHEBI:16541"/>
    </ligand>
    <ligandPart>
        <name>N-terminal L-methionine residue</name>
        <dbReference type="ChEBI" id="CHEBI:64731"/>
    </ligandPart>
</feature>
<comment type="similarity">
    <text evidence="9 10">Belongs to the peptidase M24A family. Methionine aminopeptidase type 1 subfamily.</text>
</comment>
<keyword evidence="5 9" id="KW-0479">Metal-binding</keyword>
<dbReference type="GO" id="GO:0008270">
    <property type="term" value="F:zinc ion binding"/>
    <property type="evidence" value="ECO:0007669"/>
    <property type="project" value="UniProtKB-KW"/>
</dbReference>
<keyword evidence="8" id="KW-0862">Zinc</keyword>
<dbReference type="GO" id="GO:0022626">
    <property type="term" value="C:cytosolic ribosome"/>
    <property type="evidence" value="ECO:0007669"/>
    <property type="project" value="EnsemblFungi"/>
</dbReference>
<dbReference type="InterPro" id="IPR036005">
    <property type="entry name" value="Creatinase/aminopeptidase-like"/>
</dbReference>
<dbReference type="SUPFAM" id="SSF55920">
    <property type="entry name" value="Creatinase/aminopeptidase"/>
    <property type="match status" value="1"/>
</dbReference>
<feature type="domain" description="C6H2-type" evidence="12">
    <location>
        <begin position="6"/>
        <end position="59"/>
    </location>
</feature>
<dbReference type="EC" id="3.4.11.18" evidence="11"/>
<dbReference type="Pfam" id="PF15801">
    <property type="entry name" value="zf-C6H2"/>
    <property type="match status" value="1"/>
</dbReference>
<sequence length="366" mass="40253">MSVTSEQLCQGLNCSKPAALQCPTCLKLGIPNSFFCSQSCFKDNWISHKAIHKIAALANGPPAEQGGSDPWPGFKYSGTLRPVYPLSPRRAVPDHIQKPDYAETGIPVSEQNIRSSAMIEVLPKEDIDVLRKVCKIAREVIDIGIAAVKVGVTTDEIDRIIHEATIERGGYPSPLNYNGFKKSCCTSVNEVICHGIPDMRPLRDGDIVNLDVTVYKDGFHADLNETVAVGNVDTTGLRLIKNARECLEKAIAMVKPGALYRDLGNVIEKHAKSEGFSVVKTYCGHGIHRLFHCAPNIPHYARNKAIGVMKVGHVFTIEPMINEGTWKDEMWPDNWTAVTQDGKRSAQFEQTMVVTETGVEVLTARS</sequence>
<keyword evidence="3 9" id="KW-0963">Cytoplasm</keyword>
<reference evidence="13 14" key="1">
    <citation type="submission" date="2016-07" db="EMBL/GenBank/DDBJ databases">
        <title>Pervasive Adenine N6-methylation of Active Genes in Fungi.</title>
        <authorList>
            <consortium name="DOE Joint Genome Institute"/>
            <person name="Mondo S.J."/>
            <person name="Dannebaum R.O."/>
            <person name="Kuo R.C."/>
            <person name="Labutti K."/>
            <person name="Haridas S."/>
            <person name="Kuo A."/>
            <person name="Salamov A."/>
            <person name="Ahrendt S.R."/>
            <person name="Lipzen A."/>
            <person name="Sullivan W."/>
            <person name="Andreopoulos W.B."/>
            <person name="Clum A."/>
            <person name="Lindquist E."/>
            <person name="Daum C."/>
            <person name="Ramamoorthy G.K."/>
            <person name="Gryganskyi A."/>
            <person name="Culley D."/>
            <person name="Magnuson J.K."/>
            <person name="James T.Y."/>
            <person name="O'Malley M.A."/>
            <person name="Stajich J.E."/>
            <person name="Spatafora J.W."/>
            <person name="Visel A."/>
            <person name="Grigoriev I.V."/>
        </authorList>
    </citation>
    <scope>NUCLEOTIDE SEQUENCE [LARGE SCALE GENOMIC DNA]</scope>
    <source>
        <strain evidence="13 14">NRRL 3116</strain>
    </source>
</reference>
<evidence type="ECO:0000256" key="1">
    <source>
        <dbReference type="ARBA" id="ARBA00004496"/>
    </source>
</evidence>
<evidence type="ECO:0000256" key="5">
    <source>
        <dbReference type="ARBA" id="ARBA00022723"/>
    </source>
</evidence>
<evidence type="ECO:0000313" key="13">
    <source>
        <dbReference type="EMBL" id="ORY97052.1"/>
    </source>
</evidence>
<protein>
    <recommendedName>
        <fullName evidence="11">Methionine aminopeptidase</fullName>
        <ecNumber evidence="11">3.4.11.18</ecNumber>
    </recommendedName>
</protein>
<keyword evidence="2 9" id="KW-0031">Aminopeptidase</keyword>
<keyword evidence="7 9" id="KW-0378">Hydrolase</keyword>
<dbReference type="GO" id="GO:0010629">
    <property type="term" value="P:negative regulation of gene expression"/>
    <property type="evidence" value="ECO:0007669"/>
    <property type="project" value="EnsemblFungi"/>
</dbReference>
<evidence type="ECO:0000256" key="3">
    <source>
        <dbReference type="ARBA" id="ARBA00022490"/>
    </source>
</evidence>
<dbReference type="InterPro" id="IPR001714">
    <property type="entry name" value="Pept_M24_MAP"/>
</dbReference>
<dbReference type="InterPro" id="IPR000994">
    <property type="entry name" value="Pept_M24"/>
</dbReference>
<feature type="binding site" evidence="9">
    <location>
        <position position="318"/>
    </location>
    <ligand>
        <name>Zn(2+)</name>
        <dbReference type="ChEBI" id="CHEBI:29105"/>
        <label>4</label>
        <note>catalytic</note>
    </ligand>
</feature>
<dbReference type="GO" id="GO:0016485">
    <property type="term" value="P:protein processing"/>
    <property type="evidence" value="ECO:0007669"/>
    <property type="project" value="EnsemblFungi"/>
</dbReference>
<dbReference type="Gene3D" id="3.90.230.10">
    <property type="entry name" value="Creatinase/methionine aminopeptidase superfamily"/>
    <property type="match status" value="1"/>
</dbReference>
<keyword evidence="4 9" id="KW-0645">Protease</keyword>
<dbReference type="GO" id="GO:0003729">
    <property type="term" value="F:mRNA binding"/>
    <property type="evidence" value="ECO:0007669"/>
    <property type="project" value="EnsemblFungi"/>
</dbReference>
<dbReference type="OrthoDB" id="3209743at2759"/>
<dbReference type="NCBIfam" id="TIGR00500">
    <property type="entry name" value="met_pdase_I"/>
    <property type="match status" value="1"/>
</dbReference>
<dbReference type="GeneID" id="33567908"/>
<comment type="cofactor">
    <cofactor evidence="11">
        <name>Co(2+)</name>
        <dbReference type="ChEBI" id="CHEBI:48828"/>
    </cofactor>
    <cofactor evidence="11">
        <name>Zn(2+)</name>
        <dbReference type="ChEBI" id="CHEBI:29105"/>
    </cofactor>
    <cofactor evidence="11">
        <name>Mn(2+)</name>
        <dbReference type="ChEBI" id="CHEBI:29035"/>
    </cofactor>
    <cofactor evidence="11">
        <name>Fe(2+)</name>
        <dbReference type="ChEBI" id="CHEBI:29033"/>
    </cofactor>
    <text evidence="11">Binds 2 divalent metal cations per subunit. Has a high-affinity and a low affinity metal-binding site. The true nature of the physiological cofactor is under debate. The enzyme is active with cobalt, zinc, manganese or divalent iron ions.</text>
</comment>
<dbReference type="EMBL" id="MCFF01000075">
    <property type="protein sequence ID" value="ORY97052.1"/>
    <property type="molecule type" value="Genomic_DNA"/>
</dbReference>
<dbReference type="Pfam" id="PF00557">
    <property type="entry name" value="Peptidase_M24"/>
    <property type="match status" value="1"/>
</dbReference>
<proteinExistence type="inferred from homology"/>
<feature type="binding site" evidence="9">
    <location>
        <position position="194"/>
    </location>
    <ligand>
        <name>a protein</name>
        <dbReference type="ChEBI" id="CHEBI:16541"/>
    </ligand>
    <ligandPart>
        <name>N-terminal L-methionine residue</name>
        <dbReference type="ChEBI" id="CHEBI:64731"/>
    </ligandPart>
</feature>
<evidence type="ECO:0000256" key="8">
    <source>
        <dbReference type="ARBA" id="ARBA00022833"/>
    </source>
</evidence>
<evidence type="ECO:0000256" key="6">
    <source>
        <dbReference type="ARBA" id="ARBA00022771"/>
    </source>
</evidence>
<evidence type="ECO:0000256" key="7">
    <source>
        <dbReference type="ARBA" id="ARBA00022801"/>
    </source>
</evidence>
<dbReference type="PANTHER" id="PTHR43330:SF7">
    <property type="entry name" value="METHIONINE AMINOPEPTIDASE 1"/>
    <property type="match status" value="1"/>
</dbReference>
<comment type="subunit">
    <text evidence="9">Associates with the 60S ribosomal subunit of the 80S translational complex.</text>
</comment>
<accession>A0A1Y2G661</accession>
<feature type="binding site" evidence="9">
    <location>
        <position position="211"/>
    </location>
    <ligand>
        <name>Zn(2+)</name>
        <dbReference type="ChEBI" id="CHEBI:29105"/>
        <label>3</label>
    </ligand>
</feature>
<evidence type="ECO:0000256" key="9">
    <source>
        <dbReference type="HAMAP-Rule" id="MF_03174"/>
    </source>
</evidence>
<comment type="catalytic activity">
    <reaction evidence="9 11">
        <text>Release of N-terminal amino acids, preferentially methionine, from peptides and arylamides.</text>
        <dbReference type="EC" id="3.4.11.18"/>
    </reaction>
</comment>
<comment type="subcellular location">
    <subcellularLocation>
        <location evidence="1 9">Cytoplasm</location>
    </subcellularLocation>
</comment>
<dbReference type="RefSeq" id="XP_021875598.1">
    <property type="nucleotide sequence ID" value="XM_022026065.1"/>
</dbReference>
<dbReference type="PROSITE" id="PS52013">
    <property type="entry name" value="ZF_C6H2"/>
    <property type="match status" value="1"/>
</dbReference>
<feature type="binding site" evidence="9">
    <location>
        <position position="222"/>
    </location>
    <ligand>
        <name>Zn(2+)</name>
        <dbReference type="ChEBI" id="CHEBI:29105"/>
        <label>3</label>
    </ligand>
</feature>
<comment type="function">
    <text evidence="9 11">Cotranslationally removes the N-terminal methionine from nascent proteins. The N-terminal methionine is often cleaved when the second residue in the primary sequence is small and uncharged (Met-Ala-, Cys, Gly, Pro, Ser, Thr, or Val).</text>
</comment>
<keyword evidence="6 10" id="KW-0863">Zinc-finger</keyword>
<keyword evidence="14" id="KW-1185">Reference proteome</keyword>
<dbReference type="Proteomes" id="UP000193648">
    <property type="component" value="Unassembled WGS sequence"/>
</dbReference>
<evidence type="ECO:0000259" key="12">
    <source>
        <dbReference type="PROSITE" id="PS52013"/>
    </source>
</evidence>
<feature type="binding site" evidence="9">
    <location>
        <position position="285"/>
    </location>
    <ligand>
        <name>Zn(2+)</name>
        <dbReference type="ChEBI" id="CHEBI:29105"/>
        <label>4</label>
        <note>catalytic</note>
    </ligand>
</feature>
<dbReference type="CDD" id="cd01086">
    <property type="entry name" value="MetAP1"/>
    <property type="match status" value="1"/>
</dbReference>
<feature type="binding site" evidence="9">
    <location>
        <position position="222"/>
    </location>
    <ligand>
        <name>Zn(2+)</name>
        <dbReference type="ChEBI" id="CHEBI:29105"/>
        <label>4</label>
        <note>catalytic</note>
    </ligand>
</feature>
<dbReference type="GO" id="GO:0070006">
    <property type="term" value="F:metalloaminopeptidase activity"/>
    <property type="evidence" value="ECO:0007669"/>
    <property type="project" value="UniProtKB-UniRule"/>
</dbReference>
<feature type="binding site" evidence="9">
    <location>
        <position position="349"/>
    </location>
    <ligand>
        <name>Zn(2+)</name>
        <dbReference type="ChEBI" id="CHEBI:29105"/>
        <label>4</label>
        <note>catalytic</note>
    </ligand>
</feature>
<dbReference type="PROSITE" id="PS00680">
    <property type="entry name" value="MAP_1"/>
    <property type="match status" value="1"/>
</dbReference>
<evidence type="ECO:0000256" key="11">
    <source>
        <dbReference type="RuleBase" id="RU003653"/>
    </source>
</evidence>
<dbReference type="AlphaFoldDB" id="A0A1Y2G661"/>
<name>A0A1Y2G661_9FUNG</name>
<dbReference type="InterPro" id="IPR031615">
    <property type="entry name" value="Zfn-C6H2"/>
</dbReference>